<evidence type="ECO:0000256" key="2">
    <source>
        <dbReference type="SAM" id="Phobius"/>
    </source>
</evidence>
<protein>
    <recommendedName>
        <fullName evidence="3">Peptidase M56 domain-containing protein</fullName>
    </recommendedName>
</protein>
<dbReference type="Proteomes" id="UP000280696">
    <property type="component" value="Unassembled WGS sequence"/>
</dbReference>
<dbReference type="AlphaFoldDB" id="A0A3A9AUX7"/>
<dbReference type="Pfam" id="PF05569">
    <property type="entry name" value="Peptidase_M56"/>
    <property type="match status" value="1"/>
</dbReference>
<sequence>MNHIFLSILGISVTVGLIVIVLILLTPFLNKRYTAKWKYLIWIFLAFRLLVPLSGVNGQVITDTMNQQKMQNVSESEDNYPDNLMNVTTSYRWIIVEIPEQMLLPVNTPSETGKDGISILDIAALIWITGSLIFISVHFISYFLYKRRVIKNGRMIHEAHILNHMFELKHRLHIKRSVYVMEFYEAGSPMIIGFIKPVLVLPKEQYSPEELFFIFKHELVHLKRGDVYLKLLFITANAVHWFNPLIWIMQKEADIDMELSCDERVTQGAGYALRKAYTETLLSMLQKRCAEKTSMSTQFYGGASIMKKRFQNILIKNRKKNGIFILICTVVLTISLGTLAGCSVAKGDREKENTENENTENENTENEITKEQSTVKQSMENTTILTFFKEGIQEQKQATLAIGDGYSVFLPDEEEWRLSAPDMWTTAINDQVTLWVTHFEGESADSVVRKLESDGYVKEDTHKWWKQEDDFIYHVEQKVFENDIWGVFYSYPTDCEEGWGRELSVIANTFALSFEPDNEKSNRSETADGYLDVEDSQKIRATLDAFAAAYFDGNADTIQKFLSNTYQGEIDIYEGTGVISDLTFKGLSDADGGKIEDGKCIVSLEFRDSNYEGMFLYLTFILVKEEDDWKIQFYGLEG</sequence>
<feature type="transmembrane region" description="Helical" evidence="2">
    <location>
        <begin position="323"/>
        <end position="341"/>
    </location>
</feature>
<proteinExistence type="predicted"/>
<feature type="transmembrane region" description="Helical" evidence="2">
    <location>
        <begin position="39"/>
        <end position="61"/>
    </location>
</feature>
<organism evidence="4 5">
    <name type="scientific">Parablautia intestinalis</name>
    <dbReference type="NCBI Taxonomy" id="2320100"/>
    <lineage>
        <taxon>Bacteria</taxon>
        <taxon>Bacillati</taxon>
        <taxon>Bacillota</taxon>
        <taxon>Clostridia</taxon>
        <taxon>Lachnospirales</taxon>
        <taxon>Lachnospiraceae</taxon>
        <taxon>Parablautia</taxon>
    </lineage>
</organism>
<evidence type="ECO:0000259" key="3">
    <source>
        <dbReference type="Pfam" id="PF05569"/>
    </source>
</evidence>
<name>A0A3A9AUX7_9FIRM</name>
<keyword evidence="2" id="KW-0812">Transmembrane</keyword>
<keyword evidence="2" id="KW-1133">Transmembrane helix</keyword>
<gene>
    <name evidence="4" type="ORF">D7V94_14985</name>
</gene>
<feature type="domain" description="Peptidase M56" evidence="3">
    <location>
        <begin position="8"/>
        <end position="313"/>
    </location>
</feature>
<evidence type="ECO:0000256" key="1">
    <source>
        <dbReference type="SAM" id="MobiDB-lite"/>
    </source>
</evidence>
<feature type="transmembrane region" description="Helical" evidence="2">
    <location>
        <begin position="6"/>
        <end position="27"/>
    </location>
</feature>
<accession>A0A3A9AUX7</accession>
<dbReference type="OrthoDB" id="9770467at2"/>
<dbReference type="EMBL" id="RAYQ01000016">
    <property type="protein sequence ID" value="RKI90165.1"/>
    <property type="molecule type" value="Genomic_DNA"/>
</dbReference>
<dbReference type="PANTHER" id="PTHR34978">
    <property type="entry name" value="POSSIBLE SENSOR-TRANSDUCER PROTEIN BLAR"/>
    <property type="match status" value="1"/>
</dbReference>
<keyword evidence="2" id="KW-0472">Membrane</keyword>
<evidence type="ECO:0000313" key="5">
    <source>
        <dbReference type="Proteomes" id="UP000280696"/>
    </source>
</evidence>
<dbReference type="InterPro" id="IPR052173">
    <property type="entry name" value="Beta-lactam_resp_regulator"/>
</dbReference>
<dbReference type="RefSeq" id="WP_120471143.1">
    <property type="nucleotide sequence ID" value="NZ_RAYQ01000016.1"/>
</dbReference>
<dbReference type="PANTHER" id="PTHR34978:SF3">
    <property type="entry name" value="SLR0241 PROTEIN"/>
    <property type="match status" value="1"/>
</dbReference>
<feature type="transmembrane region" description="Helical" evidence="2">
    <location>
        <begin position="122"/>
        <end position="145"/>
    </location>
</feature>
<evidence type="ECO:0000313" key="4">
    <source>
        <dbReference type="EMBL" id="RKI90165.1"/>
    </source>
</evidence>
<comment type="caution">
    <text evidence="4">The sequence shown here is derived from an EMBL/GenBank/DDBJ whole genome shotgun (WGS) entry which is preliminary data.</text>
</comment>
<feature type="region of interest" description="Disordered" evidence="1">
    <location>
        <begin position="348"/>
        <end position="375"/>
    </location>
</feature>
<feature type="compositionally biased region" description="Acidic residues" evidence="1">
    <location>
        <begin position="355"/>
        <end position="365"/>
    </location>
</feature>
<keyword evidence="5" id="KW-1185">Reference proteome</keyword>
<dbReference type="InterPro" id="IPR008756">
    <property type="entry name" value="Peptidase_M56"/>
</dbReference>
<reference evidence="4 5" key="1">
    <citation type="submission" date="2018-09" db="EMBL/GenBank/DDBJ databases">
        <title>Murine metabolic-syndrome-specific gut microbial biobank.</title>
        <authorList>
            <person name="Liu C."/>
        </authorList>
    </citation>
    <scope>NUCLEOTIDE SEQUENCE [LARGE SCALE GENOMIC DNA]</scope>
    <source>
        <strain evidence="4 5">0.1xD8-82</strain>
    </source>
</reference>
<dbReference type="CDD" id="cd07341">
    <property type="entry name" value="M56_BlaR1_MecR1_like"/>
    <property type="match status" value="1"/>
</dbReference>